<gene>
    <name evidence="2" type="ORF">BDV96DRAFT_594311</name>
</gene>
<organism evidence="2 3">
    <name type="scientific">Lophiotrema nucula</name>
    <dbReference type="NCBI Taxonomy" id="690887"/>
    <lineage>
        <taxon>Eukaryota</taxon>
        <taxon>Fungi</taxon>
        <taxon>Dikarya</taxon>
        <taxon>Ascomycota</taxon>
        <taxon>Pezizomycotina</taxon>
        <taxon>Dothideomycetes</taxon>
        <taxon>Pleosporomycetidae</taxon>
        <taxon>Pleosporales</taxon>
        <taxon>Lophiotremataceae</taxon>
        <taxon>Lophiotrema</taxon>
    </lineage>
</organism>
<dbReference type="AlphaFoldDB" id="A0A6A5ZNQ2"/>
<reference evidence="2" key="1">
    <citation type="journal article" date="2020" name="Stud. Mycol.">
        <title>101 Dothideomycetes genomes: a test case for predicting lifestyles and emergence of pathogens.</title>
        <authorList>
            <person name="Haridas S."/>
            <person name="Albert R."/>
            <person name="Binder M."/>
            <person name="Bloem J."/>
            <person name="Labutti K."/>
            <person name="Salamov A."/>
            <person name="Andreopoulos B."/>
            <person name="Baker S."/>
            <person name="Barry K."/>
            <person name="Bills G."/>
            <person name="Bluhm B."/>
            <person name="Cannon C."/>
            <person name="Castanera R."/>
            <person name="Culley D."/>
            <person name="Daum C."/>
            <person name="Ezra D."/>
            <person name="Gonzalez J."/>
            <person name="Henrissat B."/>
            <person name="Kuo A."/>
            <person name="Liang C."/>
            <person name="Lipzen A."/>
            <person name="Lutzoni F."/>
            <person name="Magnuson J."/>
            <person name="Mondo S."/>
            <person name="Nolan M."/>
            <person name="Ohm R."/>
            <person name="Pangilinan J."/>
            <person name="Park H.-J."/>
            <person name="Ramirez L."/>
            <person name="Alfaro M."/>
            <person name="Sun H."/>
            <person name="Tritt A."/>
            <person name="Yoshinaga Y."/>
            <person name="Zwiers L.-H."/>
            <person name="Turgeon B."/>
            <person name="Goodwin S."/>
            <person name="Spatafora J."/>
            <person name="Crous P."/>
            <person name="Grigoriev I."/>
        </authorList>
    </citation>
    <scope>NUCLEOTIDE SEQUENCE</scope>
    <source>
        <strain evidence="2">CBS 627.86</strain>
    </source>
</reference>
<evidence type="ECO:0000313" key="2">
    <source>
        <dbReference type="EMBL" id="KAF2121059.1"/>
    </source>
</evidence>
<dbReference type="EMBL" id="ML977312">
    <property type="protein sequence ID" value="KAF2121059.1"/>
    <property type="molecule type" value="Genomic_DNA"/>
</dbReference>
<sequence length="423" mass="48323">MSFLFVRFLGPGNQYTRQLVKFPSNSTEMYTFLDSLEQILPPTKESAVPLKFTGARKWQEAFDHDSRVTCARDLDPQMDFTIVKVLKQRDWWVGELLQAMLNLCNIRDPHGPEVRLFTPGHKHYDERNIEAKCWLLFGILIDQVTNGYRGSRSQSLAKTKRDDRHVNAEQRIQNVVQALKFDKRVCKDVLQDPTRINDLVYAPLAVADRKLVNEKNNTTKKEAIMQLKQKASVDTGEKEDQEPTKITDLQAPALRKGSFNILQLIKGEPSSPKLDTMLAGTDSDLDGEYELDSDYAGNDPPIGNDSLIDNGPFVDNDPFIDNDTLIEDNPLTMFNKFAHPDPSSMFTVRKPATERIFAPQTHGTKRSLQQLEASNGALAATFPRAEQEPGLNVLERRYREHLQRQTERSEDRQQKKQRRTHDG</sequence>
<accession>A0A6A5ZNQ2</accession>
<dbReference type="Proteomes" id="UP000799770">
    <property type="component" value="Unassembled WGS sequence"/>
</dbReference>
<evidence type="ECO:0000256" key="1">
    <source>
        <dbReference type="SAM" id="MobiDB-lite"/>
    </source>
</evidence>
<keyword evidence="3" id="KW-1185">Reference proteome</keyword>
<feature type="region of interest" description="Disordered" evidence="1">
    <location>
        <begin position="401"/>
        <end position="423"/>
    </location>
</feature>
<evidence type="ECO:0000313" key="3">
    <source>
        <dbReference type="Proteomes" id="UP000799770"/>
    </source>
</evidence>
<protein>
    <submittedName>
        <fullName evidence="2">Uncharacterized protein</fullName>
    </submittedName>
</protein>
<proteinExistence type="predicted"/>
<dbReference type="OrthoDB" id="3801063at2759"/>
<name>A0A6A5ZNQ2_9PLEO</name>